<sequence length="183" mass="19609">MVTALVSGGNRGLGYGIIRRLANEYPSSPIAGSSSENLTIYVGSRDISKGEEAKESLYSELANDVLDRVSIEVCQFDTTSHDSIAQLGKELKSVDILISNAGIALEGFDADVAKKTVAANYYAVQDVINNIPVNDGGRIVNIASLTGVLRGFGDNVRQRFIDAKTIADADALMQRVPGFRGRR</sequence>
<keyword evidence="6" id="KW-1185">Reference proteome</keyword>
<comment type="similarity">
    <text evidence="1 4">Belongs to the short-chain dehydrogenases/reductases (SDR) family.</text>
</comment>
<dbReference type="InterPro" id="IPR002347">
    <property type="entry name" value="SDR_fam"/>
</dbReference>
<keyword evidence="3" id="KW-0560">Oxidoreductase</keyword>
<gene>
    <name evidence="5" type="primary">SSCI78760.1</name>
</gene>
<evidence type="ECO:0000256" key="4">
    <source>
        <dbReference type="RuleBase" id="RU000363"/>
    </source>
</evidence>
<dbReference type="InterPro" id="IPR036291">
    <property type="entry name" value="NAD(P)-bd_dom_sf"/>
</dbReference>
<dbReference type="Proteomes" id="UP000242770">
    <property type="component" value="Unassembled WGS sequence"/>
</dbReference>
<protein>
    <submittedName>
        <fullName evidence="5">Uncharacterized protein</fullName>
    </submittedName>
</protein>
<dbReference type="Pfam" id="PF00106">
    <property type="entry name" value="adh_short"/>
    <property type="match status" value="1"/>
</dbReference>
<accession>A0A0F7RZH8</accession>
<dbReference type="PANTHER" id="PTHR43963">
    <property type="entry name" value="CARBONYL REDUCTASE 1-RELATED"/>
    <property type="match status" value="1"/>
</dbReference>
<proteinExistence type="inferred from homology"/>
<evidence type="ECO:0000256" key="2">
    <source>
        <dbReference type="ARBA" id="ARBA00022857"/>
    </source>
</evidence>
<dbReference type="PANTHER" id="PTHR43963:SF6">
    <property type="entry name" value="CHAIN DEHYDROGENASE FAMILY PROTEIN, PUTATIVE (AFU_ORTHOLOGUE AFUA_3G15350)-RELATED"/>
    <property type="match status" value="1"/>
</dbReference>
<dbReference type="GO" id="GO:0016491">
    <property type="term" value="F:oxidoreductase activity"/>
    <property type="evidence" value="ECO:0007669"/>
    <property type="project" value="UniProtKB-KW"/>
</dbReference>
<dbReference type="EMBL" id="CCFA01004801">
    <property type="protein sequence ID" value="CDS01940.1"/>
    <property type="molecule type" value="Genomic_DNA"/>
</dbReference>
<evidence type="ECO:0000313" key="5">
    <source>
        <dbReference type="EMBL" id="CDS01940.1"/>
    </source>
</evidence>
<keyword evidence="2" id="KW-0521">NADP</keyword>
<dbReference type="AlphaFoldDB" id="A0A0F7RZH8"/>
<evidence type="ECO:0000313" key="6">
    <source>
        <dbReference type="Proteomes" id="UP000242770"/>
    </source>
</evidence>
<dbReference type="SUPFAM" id="SSF51735">
    <property type="entry name" value="NAD(P)-binding Rossmann-fold domains"/>
    <property type="match status" value="1"/>
</dbReference>
<reference evidence="6" key="1">
    <citation type="submission" date="2014-06" db="EMBL/GenBank/DDBJ databases">
        <authorList>
            <person name="Berkman P.J."/>
        </authorList>
    </citation>
    <scope>NUCLEOTIDE SEQUENCE [LARGE SCALE GENOMIC DNA]</scope>
</reference>
<dbReference type="STRING" id="49012.A0A0F7RZH8"/>
<evidence type="ECO:0000256" key="3">
    <source>
        <dbReference type="ARBA" id="ARBA00023002"/>
    </source>
</evidence>
<dbReference type="Gene3D" id="3.40.50.720">
    <property type="entry name" value="NAD(P)-binding Rossmann-like Domain"/>
    <property type="match status" value="1"/>
</dbReference>
<name>A0A0F7RZH8_9BASI</name>
<organism evidence="5 6">
    <name type="scientific">Sporisorium scitamineum</name>
    <dbReference type="NCBI Taxonomy" id="49012"/>
    <lineage>
        <taxon>Eukaryota</taxon>
        <taxon>Fungi</taxon>
        <taxon>Dikarya</taxon>
        <taxon>Basidiomycota</taxon>
        <taxon>Ustilaginomycotina</taxon>
        <taxon>Ustilaginomycetes</taxon>
        <taxon>Ustilaginales</taxon>
        <taxon>Ustilaginaceae</taxon>
        <taxon>Sporisorium</taxon>
    </lineage>
</organism>
<dbReference type="PRINTS" id="PR00080">
    <property type="entry name" value="SDRFAMILY"/>
</dbReference>
<evidence type="ECO:0000256" key="1">
    <source>
        <dbReference type="ARBA" id="ARBA00006484"/>
    </source>
</evidence>
<dbReference type="PRINTS" id="PR00081">
    <property type="entry name" value="GDHRDH"/>
</dbReference>